<organism evidence="1 2">
    <name type="scientific">Nocardia nova SH22a</name>
    <dbReference type="NCBI Taxonomy" id="1415166"/>
    <lineage>
        <taxon>Bacteria</taxon>
        <taxon>Bacillati</taxon>
        <taxon>Actinomycetota</taxon>
        <taxon>Actinomycetes</taxon>
        <taxon>Mycobacteriales</taxon>
        <taxon>Nocardiaceae</taxon>
        <taxon>Nocardia</taxon>
    </lineage>
</organism>
<proteinExistence type="predicted"/>
<dbReference type="RefSeq" id="WP_025352111.1">
    <property type="nucleotide sequence ID" value="NZ_CP006850.1"/>
</dbReference>
<dbReference type="HOGENOM" id="CLU_2288611_0_0_11"/>
<accession>W5TNM3</accession>
<protein>
    <submittedName>
        <fullName evidence="1">Uncharacterized protein</fullName>
    </submittedName>
</protein>
<sequence length="101" mass="10848">MSGSAYRTPIRPRTEFGAFTDGAAVYAVYPPTPYVTTSSPTALGVTSHVIVSMAARKHETVVYPCTPDGELLSWEPVATVDLCDHGRGLRATGYDMEVVAR</sequence>
<gene>
    <name evidence="1" type="ORF">NONO_c59830</name>
</gene>
<dbReference type="STRING" id="1415166.NONO_c59830"/>
<dbReference type="Proteomes" id="UP000019150">
    <property type="component" value="Chromosome"/>
</dbReference>
<keyword evidence="2" id="KW-1185">Reference proteome</keyword>
<dbReference type="AlphaFoldDB" id="W5TNM3"/>
<reference evidence="1 2" key="1">
    <citation type="journal article" date="2014" name="Appl. Environ. Microbiol.">
        <title>Insights into the Microbial Degradation of Rubber and Gutta-Percha by Analysis of the Complete Genome of Nocardia nova SH22a.</title>
        <authorList>
            <person name="Luo Q."/>
            <person name="Hiessl S."/>
            <person name="Poehlein A."/>
            <person name="Daniel R."/>
            <person name="Steinbuchel A."/>
        </authorList>
    </citation>
    <scope>NUCLEOTIDE SEQUENCE [LARGE SCALE GENOMIC DNA]</scope>
    <source>
        <strain evidence="1">SH22a</strain>
    </source>
</reference>
<dbReference type="PATRIC" id="fig|1415166.3.peg.6163"/>
<evidence type="ECO:0000313" key="1">
    <source>
        <dbReference type="EMBL" id="AHH20759.1"/>
    </source>
</evidence>
<evidence type="ECO:0000313" key="2">
    <source>
        <dbReference type="Proteomes" id="UP000019150"/>
    </source>
</evidence>
<dbReference type="EMBL" id="CP006850">
    <property type="protein sequence ID" value="AHH20759.1"/>
    <property type="molecule type" value="Genomic_DNA"/>
</dbReference>
<dbReference type="KEGG" id="nno:NONO_c59830"/>
<name>W5TNM3_9NOCA</name>